<dbReference type="RefSeq" id="WP_196080743.1">
    <property type="nucleotide sequence ID" value="NZ_JADPVI010000004.1"/>
</dbReference>
<organism evidence="2 3">
    <name type="scientific">Kaistella gelatinilytica</name>
    <dbReference type="NCBI Taxonomy" id="2787636"/>
    <lineage>
        <taxon>Bacteria</taxon>
        <taxon>Pseudomonadati</taxon>
        <taxon>Bacteroidota</taxon>
        <taxon>Flavobacteriia</taxon>
        <taxon>Flavobacteriales</taxon>
        <taxon>Weeksellaceae</taxon>
        <taxon>Chryseobacterium group</taxon>
        <taxon>Kaistella</taxon>
    </lineage>
</organism>
<dbReference type="Pfam" id="PF13280">
    <property type="entry name" value="WYL"/>
    <property type="match status" value="1"/>
</dbReference>
<proteinExistence type="predicted"/>
<dbReference type="PANTHER" id="PTHR34580:SF9">
    <property type="entry name" value="SLL5097 PROTEIN"/>
    <property type="match status" value="1"/>
</dbReference>
<evidence type="ECO:0000259" key="1">
    <source>
        <dbReference type="Pfam" id="PF13280"/>
    </source>
</evidence>
<feature type="domain" description="WYL" evidence="1">
    <location>
        <begin position="125"/>
        <end position="194"/>
    </location>
</feature>
<dbReference type="InterPro" id="IPR051534">
    <property type="entry name" value="CBASS_pafABC_assoc_protein"/>
</dbReference>
<keyword evidence="3" id="KW-1185">Reference proteome</keyword>
<dbReference type="PROSITE" id="PS52050">
    <property type="entry name" value="WYL"/>
    <property type="match status" value="1"/>
</dbReference>
<dbReference type="EMBL" id="JADPVI010000004">
    <property type="protein sequence ID" value="MBF8458313.1"/>
    <property type="molecule type" value="Genomic_DNA"/>
</dbReference>
<evidence type="ECO:0000313" key="2">
    <source>
        <dbReference type="EMBL" id="MBF8458313.1"/>
    </source>
</evidence>
<evidence type="ECO:0000313" key="3">
    <source>
        <dbReference type="Proteomes" id="UP000660070"/>
    </source>
</evidence>
<sequence length="306" mass="36101">MAKRDQMLRLMYISNLLQDKRNIGATYEEVRNHLEAQHYDRKGYDNDLAFSEKTFKRDRNLLFEVFGIETQFKRSTMSYQIIEDENLEQSQGIFENLMLINAYKQTVDHSKIMLFEKRQASGLHHLDGIVHAIKNCKTISLQYKKFSETASHKKVLQPYAVKEFRNRWYLLANEDDGKDFILKTYSLDRITDLDIHNKTFTKKEIDIESLFVNSFGIVSTLGEKPEKIILSFNQNQKGFVKSLPIHHSQKILIDNNEEYQIELTLIPTYDFYQELLTHAERLTIVQPDKVKNKYLEFLGQAMQLNN</sequence>
<accession>A0ABS0FF30</accession>
<comment type="caution">
    <text evidence="2">The sequence shown here is derived from an EMBL/GenBank/DDBJ whole genome shotgun (WGS) entry which is preliminary data.</text>
</comment>
<gene>
    <name evidence="2" type="ORF">IV494_14105</name>
</gene>
<dbReference type="InterPro" id="IPR026881">
    <property type="entry name" value="WYL_dom"/>
</dbReference>
<dbReference type="Proteomes" id="UP000660070">
    <property type="component" value="Unassembled WGS sequence"/>
</dbReference>
<protein>
    <submittedName>
        <fullName evidence="2">WYL domain-containing protein</fullName>
    </submittedName>
</protein>
<name>A0ABS0FF30_9FLAO</name>
<reference evidence="2 3" key="1">
    <citation type="submission" date="2020-11" db="EMBL/GenBank/DDBJ databases">
        <title>Kaistella gelatinilytica sp. nov., a flavobacterium isolated from Antarctic Soil.</title>
        <authorList>
            <person name="Li J."/>
        </authorList>
    </citation>
    <scope>NUCLEOTIDE SEQUENCE [LARGE SCALE GENOMIC DNA]</scope>
    <source>
        <strain evidence="2 3">G5-32</strain>
    </source>
</reference>
<dbReference type="PANTHER" id="PTHR34580">
    <property type="match status" value="1"/>
</dbReference>